<dbReference type="Pfam" id="PF00089">
    <property type="entry name" value="Trypsin"/>
    <property type="match status" value="1"/>
</dbReference>
<keyword evidence="1" id="KW-1015">Disulfide bond</keyword>
<evidence type="ECO:0000256" key="2">
    <source>
        <dbReference type="RuleBase" id="RU363034"/>
    </source>
</evidence>
<dbReference type="Gene3D" id="2.40.10.10">
    <property type="entry name" value="Trypsin-like serine proteases"/>
    <property type="match status" value="2"/>
</dbReference>
<dbReference type="InterPro" id="IPR001254">
    <property type="entry name" value="Trypsin_dom"/>
</dbReference>
<dbReference type="InterPro" id="IPR001314">
    <property type="entry name" value="Peptidase_S1A"/>
</dbReference>
<keyword evidence="2" id="KW-0645">Protease</keyword>
<dbReference type="EMBL" id="JARBDR010000214">
    <property type="protein sequence ID" value="KAJ8318555.1"/>
    <property type="molecule type" value="Genomic_DNA"/>
</dbReference>
<evidence type="ECO:0000259" key="3">
    <source>
        <dbReference type="PROSITE" id="PS50240"/>
    </source>
</evidence>
<keyword evidence="2" id="KW-0378">Hydrolase</keyword>
<dbReference type="InterPro" id="IPR009003">
    <property type="entry name" value="Peptidase_S1_PA"/>
</dbReference>
<feature type="domain" description="Peptidase S1" evidence="3">
    <location>
        <begin position="6"/>
        <end position="243"/>
    </location>
</feature>
<gene>
    <name evidence="4" type="ORF">KUTeg_003646</name>
</gene>
<name>A0ABQ9FS57_TEGGR</name>
<keyword evidence="5" id="KW-1185">Reference proteome</keyword>
<dbReference type="CDD" id="cd00190">
    <property type="entry name" value="Tryp_SPc"/>
    <property type="match status" value="1"/>
</dbReference>
<dbReference type="Proteomes" id="UP001217089">
    <property type="component" value="Unassembled WGS sequence"/>
</dbReference>
<proteinExistence type="predicted"/>
<dbReference type="InterPro" id="IPR043504">
    <property type="entry name" value="Peptidase_S1_PA_chymotrypsin"/>
</dbReference>
<evidence type="ECO:0000313" key="4">
    <source>
        <dbReference type="EMBL" id="KAJ8318555.1"/>
    </source>
</evidence>
<dbReference type="SUPFAM" id="SSF50494">
    <property type="entry name" value="Trypsin-like serine proteases"/>
    <property type="match status" value="1"/>
</dbReference>
<sequence length="243" mass="25461">MATSYIVGGEEAIPYSWPWQFGAYGHICGGSLVRNANGQMVVVTAAHCVDGSLGSAGSWTMMLGKHSLSSPEQSTSMSVKVTAINKHRRYSSNTMANDIAVMILADNTFADTDAVSPICLTDVDPAEYAGKDCVVTGWGTLESGGSSPDRLQQVYKPVLSMAQCSAAYGNAFDPTTMVCSGDLVNGGVDACQGDSGGPLACKSADGSWHLVGVVSWGYGCADARYPGVYANVHNYIDWLSANM</sequence>
<evidence type="ECO:0000313" key="5">
    <source>
        <dbReference type="Proteomes" id="UP001217089"/>
    </source>
</evidence>
<dbReference type="PRINTS" id="PR00722">
    <property type="entry name" value="CHYMOTRYPSIN"/>
</dbReference>
<dbReference type="InterPro" id="IPR033116">
    <property type="entry name" value="TRYPSIN_SER"/>
</dbReference>
<evidence type="ECO:0000256" key="1">
    <source>
        <dbReference type="ARBA" id="ARBA00023157"/>
    </source>
</evidence>
<protein>
    <recommendedName>
        <fullName evidence="3">Peptidase S1 domain-containing protein</fullName>
    </recommendedName>
</protein>
<dbReference type="PROSITE" id="PS00135">
    <property type="entry name" value="TRYPSIN_SER"/>
    <property type="match status" value="1"/>
</dbReference>
<dbReference type="PROSITE" id="PS50240">
    <property type="entry name" value="TRYPSIN_DOM"/>
    <property type="match status" value="1"/>
</dbReference>
<comment type="caution">
    <text evidence="4">The sequence shown here is derived from an EMBL/GenBank/DDBJ whole genome shotgun (WGS) entry which is preliminary data.</text>
</comment>
<reference evidence="4 5" key="1">
    <citation type="submission" date="2022-12" db="EMBL/GenBank/DDBJ databases">
        <title>Chromosome-level genome of Tegillarca granosa.</title>
        <authorList>
            <person name="Kim J."/>
        </authorList>
    </citation>
    <scope>NUCLEOTIDE SEQUENCE [LARGE SCALE GENOMIC DNA]</scope>
    <source>
        <strain evidence="4">Teg-2019</strain>
        <tissue evidence="4">Adductor muscle</tissue>
    </source>
</reference>
<dbReference type="SMART" id="SM00020">
    <property type="entry name" value="Tryp_SPc"/>
    <property type="match status" value="1"/>
</dbReference>
<keyword evidence="2" id="KW-0720">Serine protease</keyword>
<dbReference type="PANTHER" id="PTHR24252:SF7">
    <property type="entry name" value="HYALIN"/>
    <property type="match status" value="1"/>
</dbReference>
<accession>A0ABQ9FS57</accession>
<dbReference type="InterPro" id="IPR018114">
    <property type="entry name" value="TRYPSIN_HIS"/>
</dbReference>
<dbReference type="PROSITE" id="PS00134">
    <property type="entry name" value="TRYPSIN_HIS"/>
    <property type="match status" value="1"/>
</dbReference>
<dbReference type="PANTHER" id="PTHR24252">
    <property type="entry name" value="ACROSIN-RELATED"/>
    <property type="match status" value="1"/>
</dbReference>
<organism evidence="4 5">
    <name type="scientific">Tegillarca granosa</name>
    <name type="common">Malaysian cockle</name>
    <name type="synonym">Anadara granosa</name>
    <dbReference type="NCBI Taxonomy" id="220873"/>
    <lineage>
        <taxon>Eukaryota</taxon>
        <taxon>Metazoa</taxon>
        <taxon>Spiralia</taxon>
        <taxon>Lophotrochozoa</taxon>
        <taxon>Mollusca</taxon>
        <taxon>Bivalvia</taxon>
        <taxon>Autobranchia</taxon>
        <taxon>Pteriomorphia</taxon>
        <taxon>Arcoida</taxon>
        <taxon>Arcoidea</taxon>
        <taxon>Arcidae</taxon>
        <taxon>Tegillarca</taxon>
    </lineage>
</organism>